<gene>
    <name evidence="3" type="ORF">L195_g002483</name>
</gene>
<dbReference type="InterPro" id="IPR016123">
    <property type="entry name" value="Mog1/PsbP_a/b/a-sand"/>
</dbReference>
<keyword evidence="1" id="KW-0472">Membrane</keyword>
<dbReference type="PANTHER" id="PTHR31407">
    <property type="match status" value="1"/>
</dbReference>
<dbReference type="Gene3D" id="3.40.1000.10">
    <property type="entry name" value="Mog1/PsbP, alpha/beta/alpha sandwich"/>
    <property type="match status" value="1"/>
</dbReference>
<organism evidence="3 4">
    <name type="scientific">Trifolium pratense</name>
    <name type="common">Red clover</name>
    <dbReference type="NCBI Taxonomy" id="57577"/>
    <lineage>
        <taxon>Eukaryota</taxon>
        <taxon>Viridiplantae</taxon>
        <taxon>Streptophyta</taxon>
        <taxon>Embryophyta</taxon>
        <taxon>Tracheophyta</taxon>
        <taxon>Spermatophyta</taxon>
        <taxon>Magnoliopsida</taxon>
        <taxon>eudicotyledons</taxon>
        <taxon>Gunneridae</taxon>
        <taxon>Pentapetalae</taxon>
        <taxon>rosids</taxon>
        <taxon>fabids</taxon>
        <taxon>Fabales</taxon>
        <taxon>Fabaceae</taxon>
        <taxon>Papilionoideae</taxon>
        <taxon>50 kb inversion clade</taxon>
        <taxon>NPAAA clade</taxon>
        <taxon>Hologalegina</taxon>
        <taxon>IRL clade</taxon>
        <taxon>Trifolieae</taxon>
        <taxon>Trifolium</taxon>
    </lineage>
</organism>
<protein>
    <submittedName>
        <fullName evidence="3">PsbP-like protein</fullName>
    </submittedName>
</protein>
<dbReference type="GO" id="GO:0005509">
    <property type="term" value="F:calcium ion binding"/>
    <property type="evidence" value="ECO:0007669"/>
    <property type="project" value="InterPro"/>
</dbReference>
<dbReference type="InterPro" id="IPR002683">
    <property type="entry name" value="PsbP_C"/>
</dbReference>
<comment type="caution">
    <text evidence="3">The sequence shown here is derived from an EMBL/GenBank/DDBJ whole genome shotgun (WGS) entry which is preliminary data.</text>
</comment>
<dbReference type="GO" id="GO:0015979">
    <property type="term" value="P:photosynthesis"/>
    <property type="evidence" value="ECO:0007669"/>
    <property type="project" value="InterPro"/>
</dbReference>
<sequence length="309" mass="34630">MAMQLRLQGRFGTWNRNGITRCSSESKEKMKVKEVELWSPAEELAKKFERRLLVGIGSASLVALGANFGGITSFFLGLSPQNGRKLKLDVLYPIGGYTRYIDTREGFGNFNRFVTLCYTSYLDMSWYTTDGITLIEFIYPVNWVGDQTLLYRAAKRREMELSLDPPPLNSRPRSNVTEPDVAFGPPGSNGELNVSVIVSPVAQDFSIEAFGSPEEVGKAVIRTITGSGQRPDLKGTLVKSNLREDPVRNAKYYELEFRVESPSFRRHNVCVCCSRDGRLYTLNAQAPESAWPGLKSDFYTIAESFNLTT</sequence>
<dbReference type="GO" id="GO:0019898">
    <property type="term" value="C:extrinsic component of membrane"/>
    <property type="evidence" value="ECO:0007669"/>
    <property type="project" value="InterPro"/>
</dbReference>
<feature type="transmembrane region" description="Helical" evidence="1">
    <location>
        <begin position="52"/>
        <end position="78"/>
    </location>
</feature>
<dbReference type="SUPFAM" id="SSF55724">
    <property type="entry name" value="Mog1p/PsbP-like"/>
    <property type="match status" value="1"/>
</dbReference>
<dbReference type="PANTHER" id="PTHR31407:SF16">
    <property type="entry name" value="PSBP DOMAIN-CONTAINING PROTEIN 7, CHLOROPLASTIC"/>
    <property type="match status" value="1"/>
</dbReference>
<evidence type="ECO:0000256" key="1">
    <source>
        <dbReference type="SAM" id="Phobius"/>
    </source>
</evidence>
<dbReference type="Pfam" id="PF01789">
    <property type="entry name" value="PsbP"/>
    <property type="match status" value="1"/>
</dbReference>
<keyword evidence="1" id="KW-1133">Transmembrane helix</keyword>
<reference evidence="3 4" key="2">
    <citation type="journal article" date="2017" name="Front. Plant Sci.">
        <title>Gene Classification and Mining of Molecular Markers Useful in Red Clover (Trifolium pratense) Breeding.</title>
        <authorList>
            <person name="Istvanek J."/>
            <person name="Dluhosova J."/>
            <person name="Dluhos P."/>
            <person name="Patkova L."/>
            <person name="Nedelnik J."/>
            <person name="Repkova J."/>
        </authorList>
    </citation>
    <scope>NUCLEOTIDE SEQUENCE [LARGE SCALE GENOMIC DNA]</scope>
    <source>
        <strain evidence="4">cv. Tatra</strain>
        <tissue evidence="3">Young leaves</tissue>
    </source>
</reference>
<evidence type="ECO:0000259" key="2">
    <source>
        <dbReference type="Pfam" id="PF01789"/>
    </source>
</evidence>
<dbReference type="EMBL" id="ASHM01001099">
    <property type="protein sequence ID" value="PNY06021.1"/>
    <property type="molecule type" value="Genomic_DNA"/>
</dbReference>
<dbReference type="AlphaFoldDB" id="A0A2K3NSM0"/>
<dbReference type="Proteomes" id="UP000236291">
    <property type="component" value="Unassembled WGS sequence"/>
</dbReference>
<feature type="domain" description="PsbP C-terminal" evidence="2">
    <location>
        <begin position="189"/>
        <end position="306"/>
    </location>
</feature>
<proteinExistence type="predicted"/>
<name>A0A2K3NSM0_TRIPR</name>
<reference evidence="3 4" key="1">
    <citation type="journal article" date="2014" name="Am. J. Bot.">
        <title>Genome assembly and annotation for red clover (Trifolium pratense; Fabaceae).</title>
        <authorList>
            <person name="Istvanek J."/>
            <person name="Jaros M."/>
            <person name="Krenek A."/>
            <person name="Repkova J."/>
        </authorList>
    </citation>
    <scope>NUCLEOTIDE SEQUENCE [LARGE SCALE GENOMIC DNA]</scope>
    <source>
        <strain evidence="4">cv. Tatra</strain>
        <tissue evidence="3">Young leaves</tissue>
    </source>
</reference>
<keyword evidence="1" id="KW-0812">Transmembrane</keyword>
<dbReference type="STRING" id="57577.A0A2K3NSM0"/>
<evidence type="ECO:0000313" key="3">
    <source>
        <dbReference type="EMBL" id="PNY06021.1"/>
    </source>
</evidence>
<evidence type="ECO:0000313" key="4">
    <source>
        <dbReference type="Proteomes" id="UP000236291"/>
    </source>
</evidence>
<dbReference type="NCBIfam" id="NF040946">
    <property type="entry name" value="PSII_PsbP"/>
    <property type="match status" value="1"/>
</dbReference>
<dbReference type="GO" id="GO:0009654">
    <property type="term" value="C:photosystem II oxygen evolving complex"/>
    <property type="evidence" value="ECO:0007669"/>
    <property type="project" value="InterPro"/>
</dbReference>
<accession>A0A2K3NSM0</accession>